<proteinExistence type="inferred from homology"/>
<name>A0A1H9P2G0_9BACI</name>
<feature type="transmembrane region" description="Helical" evidence="3">
    <location>
        <begin position="150"/>
        <end position="169"/>
    </location>
</feature>
<organism evidence="4 5">
    <name type="scientific">Gracilibacillus ureilyticus</name>
    <dbReference type="NCBI Taxonomy" id="531814"/>
    <lineage>
        <taxon>Bacteria</taxon>
        <taxon>Bacillati</taxon>
        <taxon>Bacillota</taxon>
        <taxon>Bacilli</taxon>
        <taxon>Bacillales</taxon>
        <taxon>Bacillaceae</taxon>
        <taxon>Gracilibacillus</taxon>
    </lineage>
</organism>
<dbReference type="GO" id="GO:0005886">
    <property type="term" value="C:plasma membrane"/>
    <property type="evidence" value="ECO:0007669"/>
    <property type="project" value="UniProtKB-SubCell"/>
</dbReference>
<keyword evidence="3" id="KW-1133">Transmembrane helix</keyword>
<dbReference type="Gene3D" id="1.10.1760.20">
    <property type="match status" value="1"/>
</dbReference>
<feature type="transmembrane region" description="Helical" evidence="3">
    <location>
        <begin position="110"/>
        <end position="130"/>
    </location>
</feature>
<dbReference type="PANTHER" id="PTHR34295">
    <property type="entry name" value="BIOTIN TRANSPORTER BIOY"/>
    <property type="match status" value="1"/>
</dbReference>
<comment type="similarity">
    <text evidence="1 2">Belongs to the BioY family.</text>
</comment>
<dbReference type="GO" id="GO:0015225">
    <property type="term" value="F:biotin transmembrane transporter activity"/>
    <property type="evidence" value="ECO:0007669"/>
    <property type="project" value="UniProtKB-UniRule"/>
</dbReference>
<keyword evidence="2" id="KW-0813">Transport</keyword>
<reference evidence="4 5" key="1">
    <citation type="submission" date="2016-10" db="EMBL/GenBank/DDBJ databases">
        <authorList>
            <person name="de Groot N.N."/>
        </authorList>
    </citation>
    <scope>NUCLEOTIDE SEQUENCE [LARGE SCALE GENOMIC DNA]</scope>
    <source>
        <strain evidence="4 5">CGMCC 1.7727</strain>
    </source>
</reference>
<dbReference type="AlphaFoldDB" id="A0A1H9P2G0"/>
<dbReference type="STRING" id="531814.SAMN04487944_10462"/>
<dbReference type="PIRSF" id="PIRSF016661">
    <property type="entry name" value="BioY"/>
    <property type="match status" value="1"/>
</dbReference>
<keyword evidence="2" id="KW-1003">Cell membrane</keyword>
<protein>
    <recommendedName>
        <fullName evidence="2">Biotin transporter</fullName>
    </recommendedName>
</protein>
<dbReference type="Proteomes" id="UP000199687">
    <property type="component" value="Unassembled WGS sequence"/>
</dbReference>
<evidence type="ECO:0000313" key="5">
    <source>
        <dbReference type="Proteomes" id="UP000199687"/>
    </source>
</evidence>
<comment type="subcellular location">
    <subcellularLocation>
        <location evidence="2">Cell membrane</location>
        <topology evidence="2">Multi-pass membrane protein</topology>
    </subcellularLocation>
</comment>
<feature type="transmembrane region" description="Helical" evidence="3">
    <location>
        <begin position="81"/>
        <end position="103"/>
    </location>
</feature>
<keyword evidence="5" id="KW-1185">Reference proteome</keyword>
<sequence length="188" mass="19764">MQSGKLRAIILSSIFAAITAILAQVQFQTFIVPFSAQTLAVGLTATILGSRLGGLSLICYMLLGAIGLPVFSGFSGGPQVIAGPTGGFIIGFIFTAFITGWILEKTKFTIPWAIVANIVGMVITLAFGVVQLKYVADLSWSAAMATGVTPFIAFGIIKALLASWIGIIVRRRLTKAQLIPTVSNEKAA</sequence>
<evidence type="ECO:0000256" key="3">
    <source>
        <dbReference type="SAM" id="Phobius"/>
    </source>
</evidence>
<evidence type="ECO:0000313" key="4">
    <source>
        <dbReference type="EMBL" id="SER42095.1"/>
    </source>
</evidence>
<dbReference type="RefSeq" id="WP_089739959.1">
    <property type="nucleotide sequence ID" value="NZ_FOGL01000004.1"/>
</dbReference>
<dbReference type="EMBL" id="FOGL01000004">
    <property type="protein sequence ID" value="SER42095.1"/>
    <property type="molecule type" value="Genomic_DNA"/>
</dbReference>
<dbReference type="PANTHER" id="PTHR34295:SF1">
    <property type="entry name" value="BIOTIN TRANSPORTER BIOY"/>
    <property type="match status" value="1"/>
</dbReference>
<keyword evidence="3" id="KW-0812">Transmembrane</keyword>
<evidence type="ECO:0000256" key="1">
    <source>
        <dbReference type="ARBA" id="ARBA00010692"/>
    </source>
</evidence>
<dbReference type="InterPro" id="IPR003784">
    <property type="entry name" value="BioY"/>
</dbReference>
<keyword evidence="2 3" id="KW-0472">Membrane</keyword>
<gene>
    <name evidence="4" type="ORF">SAMN04487944_10462</name>
</gene>
<dbReference type="Pfam" id="PF02632">
    <property type="entry name" value="BioY"/>
    <property type="match status" value="1"/>
</dbReference>
<feature type="transmembrane region" description="Helical" evidence="3">
    <location>
        <begin position="57"/>
        <end position="75"/>
    </location>
</feature>
<dbReference type="OrthoDB" id="9803495at2"/>
<accession>A0A1H9P2G0</accession>
<evidence type="ECO:0000256" key="2">
    <source>
        <dbReference type="PIRNR" id="PIRNR016661"/>
    </source>
</evidence>